<reference evidence="1 2" key="1">
    <citation type="journal article" date="2024" name="G3 (Bethesda)">
        <title>Genome assembly of Hibiscus sabdariffa L. provides insights into metabolisms of medicinal natural products.</title>
        <authorList>
            <person name="Kim T."/>
        </authorList>
    </citation>
    <scope>NUCLEOTIDE SEQUENCE [LARGE SCALE GENOMIC DNA]</scope>
    <source>
        <strain evidence="1">TK-2024</strain>
        <tissue evidence="1">Old leaves</tissue>
    </source>
</reference>
<dbReference type="EMBL" id="JBBPBN010000007">
    <property type="protein sequence ID" value="KAK9033586.1"/>
    <property type="molecule type" value="Genomic_DNA"/>
</dbReference>
<protein>
    <recommendedName>
        <fullName evidence="3">Profilin</fullName>
    </recommendedName>
</protein>
<keyword evidence="2" id="KW-1185">Reference proteome</keyword>
<accession>A0ABR2T7X8</accession>
<proteinExistence type="predicted"/>
<gene>
    <name evidence="1" type="ORF">V6N11_049773</name>
</gene>
<name>A0ABR2T7X8_9ROSI</name>
<organism evidence="1 2">
    <name type="scientific">Hibiscus sabdariffa</name>
    <name type="common">roselle</name>
    <dbReference type="NCBI Taxonomy" id="183260"/>
    <lineage>
        <taxon>Eukaryota</taxon>
        <taxon>Viridiplantae</taxon>
        <taxon>Streptophyta</taxon>
        <taxon>Embryophyta</taxon>
        <taxon>Tracheophyta</taxon>
        <taxon>Spermatophyta</taxon>
        <taxon>Magnoliopsida</taxon>
        <taxon>eudicotyledons</taxon>
        <taxon>Gunneridae</taxon>
        <taxon>Pentapetalae</taxon>
        <taxon>rosids</taxon>
        <taxon>malvids</taxon>
        <taxon>Malvales</taxon>
        <taxon>Malvaceae</taxon>
        <taxon>Malvoideae</taxon>
        <taxon>Hibiscus</taxon>
    </lineage>
</organism>
<evidence type="ECO:0000313" key="1">
    <source>
        <dbReference type="EMBL" id="KAK9033586.1"/>
    </source>
</evidence>
<evidence type="ECO:0000313" key="2">
    <source>
        <dbReference type="Proteomes" id="UP001396334"/>
    </source>
</evidence>
<evidence type="ECO:0008006" key="3">
    <source>
        <dbReference type="Google" id="ProtNLM"/>
    </source>
</evidence>
<comment type="caution">
    <text evidence="1">The sequence shown here is derived from an EMBL/GenBank/DDBJ whole genome shotgun (WGS) entry which is preliminary data.</text>
</comment>
<sequence length="127" mass="13323">MSQEVSVESPRAHSSTKRDVVVSPYWHANQLWETYDCAASDELGLDIEQVPVSVAERDSHVVNTLGNTHASVEKSGVVLGKHGVVPQVAFLGSAGASMVLVIGSVQGGARKDKSVNSLVEALGLSAQ</sequence>
<dbReference type="Proteomes" id="UP001396334">
    <property type="component" value="Unassembled WGS sequence"/>
</dbReference>